<accession>A0A0C2RWT8</accession>
<reference evidence="1 2" key="1">
    <citation type="submission" date="2014-04" db="EMBL/GenBank/DDBJ databases">
        <title>Evolutionary Origins and Diversification of the Mycorrhizal Mutualists.</title>
        <authorList>
            <consortium name="DOE Joint Genome Institute"/>
            <consortium name="Mycorrhizal Genomics Consortium"/>
            <person name="Kohler A."/>
            <person name="Kuo A."/>
            <person name="Nagy L.G."/>
            <person name="Floudas D."/>
            <person name="Copeland A."/>
            <person name="Barry K.W."/>
            <person name="Cichocki N."/>
            <person name="Veneault-Fourrey C."/>
            <person name="LaButti K."/>
            <person name="Lindquist E.A."/>
            <person name="Lipzen A."/>
            <person name="Lundell T."/>
            <person name="Morin E."/>
            <person name="Murat C."/>
            <person name="Riley R."/>
            <person name="Ohm R."/>
            <person name="Sun H."/>
            <person name="Tunlid A."/>
            <person name="Henrissat B."/>
            <person name="Grigoriev I.V."/>
            <person name="Hibbett D.S."/>
            <person name="Martin F."/>
        </authorList>
    </citation>
    <scope>NUCLEOTIDE SEQUENCE [LARGE SCALE GENOMIC DNA]</scope>
    <source>
        <strain evidence="1 2">Koide BX008</strain>
    </source>
</reference>
<dbReference type="HOGENOM" id="CLU_156702_0_0_1"/>
<proteinExistence type="predicted"/>
<keyword evidence="2" id="KW-1185">Reference proteome</keyword>
<protein>
    <submittedName>
        <fullName evidence="1">Uncharacterized protein</fullName>
    </submittedName>
</protein>
<dbReference type="Proteomes" id="UP000054549">
    <property type="component" value="Unassembled WGS sequence"/>
</dbReference>
<dbReference type="AlphaFoldDB" id="A0A0C2RWT8"/>
<sequence>MPKRILYIKGYKLDRQKIRAVFKRKNGESEESYDFKWIKPIINSIPETAYSYVGNGLEPDGHLNLVLVLEDGYDEAALKASDVQTPETLPQGSLKVLTAGVWPSDEQDDDDDDN</sequence>
<organism evidence="1 2">
    <name type="scientific">Amanita muscaria (strain Koide BX008)</name>
    <dbReference type="NCBI Taxonomy" id="946122"/>
    <lineage>
        <taxon>Eukaryota</taxon>
        <taxon>Fungi</taxon>
        <taxon>Dikarya</taxon>
        <taxon>Basidiomycota</taxon>
        <taxon>Agaricomycotina</taxon>
        <taxon>Agaricomycetes</taxon>
        <taxon>Agaricomycetidae</taxon>
        <taxon>Agaricales</taxon>
        <taxon>Pluteineae</taxon>
        <taxon>Amanitaceae</taxon>
        <taxon>Amanita</taxon>
    </lineage>
</organism>
<evidence type="ECO:0000313" key="2">
    <source>
        <dbReference type="Proteomes" id="UP000054549"/>
    </source>
</evidence>
<dbReference type="EMBL" id="KN818634">
    <property type="protein sequence ID" value="KIL54780.1"/>
    <property type="molecule type" value="Genomic_DNA"/>
</dbReference>
<gene>
    <name evidence="1" type="ORF">M378DRAFT_730901</name>
</gene>
<evidence type="ECO:0000313" key="1">
    <source>
        <dbReference type="EMBL" id="KIL54780.1"/>
    </source>
</evidence>
<name>A0A0C2RWT8_AMAMK</name>
<dbReference type="InParanoid" id="A0A0C2RWT8"/>
<dbReference type="OrthoDB" id="3254719at2759"/>